<dbReference type="Proteomes" id="UP000011715">
    <property type="component" value="Unassembled WGS sequence"/>
</dbReference>
<evidence type="ECO:0000313" key="2">
    <source>
        <dbReference type="EMBL" id="KLU92938.1"/>
    </source>
</evidence>
<gene>
    <name evidence="2" type="ORF">MAPG_11886</name>
</gene>
<dbReference type="InterPro" id="IPR012334">
    <property type="entry name" value="Pectin_lyas_fold"/>
</dbReference>
<protein>
    <recommendedName>
        <fullName evidence="1">Right handed beta helix domain-containing protein</fullName>
    </recommendedName>
</protein>
<reference evidence="3" key="4">
    <citation type="journal article" date="2015" name="G3 (Bethesda)">
        <title>Genome sequences of three phytopathogenic species of the Magnaporthaceae family of fungi.</title>
        <authorList>
            <person name="Okagaki L.H."/>
            <person name="Nunes C.C."/>
            <person name="Sailsbery J."/>
            <person name="Clay B."/>
            <person name="Brown D."/>
            <person name="John T."/>
            <person name="Oh Y."/>
            <person name="Young N."/>
            <person name="Fitzgerald M."/>
            <person name="Haas B.J."/>
            <person name="Zeng Q."/>
            <person name="Young S."/>
            <person name="Adiconis X."/>
            <person name="Fan L."/>
            <person name="Levin J.Z."/>
            <person name="Mitchell T.K."/>
            <person name="Okubara P.A."/>
            <person name="Farman M.L."/>
            <person name="Kohn L.M."/>
            <person name="Birren B."/>
            <person name="Ma L.-J."/>
            <person name="Dean R.A."/>
        </authorList>
    </citation>
    <scope>NUCLEOTIDE SEQUENCE</scope>
    <source>
        <strain evidence="3">ATCC 64411 / 73-15</strain>
    </source>
</reference>
<accession>A0A0C4EGE9</accession>
<reference evidence="2" key="1">
    <citation type="submission" date="2010-05" db="EMBL/GenBank/DDBJ databases">
        <title>The Genome Sequence of Magnaporthe poae strain ATCC 64411.</title>
        <authorList>
            <consortium name="The Broad Institute Genome Sequencing Platform"/>
            <consortium name="Broad Institute Genome Sequencing Center for Infectious Disease"/>
            <person name="Ma L.-J."/>
            <person name="Dead R."/>
            <person name="Young S."/>
            <person name="Zeng Q."/>
            <person name="Koehrsen M."/>
            <person name="Alvarado L."/>
            <person name="Berlin A."/>
            <person name="Chapman S.B."/>
            <person name="Chen Z."/>
            <person name="Freedman E."/>
            <person name="Gellesch M."/>
            <person name="Goldberg J."/>
            <person name="Griggs A."/>
            <person name="Gujja S."/>
            <person name="Heilman E.R."/>
            <person name="Heiman D."/>
            <person name="Hepburn T."/>
            <person name="Howarth C."/>
            <person name="Jen D."/>
            <person name="Larson L."/>
            <person name="Mehta T."/>
            <person name="Neiman D."/>
            <person name="Pearson M."/>
            <person name="Roberts A."/>
            <person name="Saif S."/>
            <person name="Shea T."/>
            <person name="Shenoy N."/>
            <person name="Sisk P."/>
            <person name="Stolte C."/>
            <person name="Sykes S."/>
            <person name="Walk T."/>
            <person name="White J."/>
            <person name="Yandava C."/>
            <person name="Haas B."/>
            <person name="Nusbaum C."/>
            <person name="Birren B."/>
        </authorList>
    </citation>
    <scope>NUCLEOTIDE SEQUENCE</scope>
    <source>
        <strain evidence="2">ATCC 64411</strain>
    </source>
</reference>
<dbReference type="OrthoDB" id="3488255at2759"/>
<reference evidence="2" key="3">
    <citation type="submission" date="2011-03" db="EMBL/GenBank/DDBJ databases">
        <title>Annotation of Magnaporthe poae ATCC 64411.</title>
        <authorList>
            <person name="Ma L.-J."/>
            <person name="Dead R."/>
            <person name="Young S.K."/>
            <person name="Zeng Q."/>
            <person name="Gargeya S."/>
            <person name="Fitzgerald M."/>
            <person name="Haas B."/>
            <person name="Abouelleil A."/>
            <person name="Alvarado L."/>
            <person name="Arachchi H.M."/>
            <person name="Berlin A."/>
            <person name="Brown A."/>
            <person name="Chapman S.B."/>
            <person name="Chen Z."/>
            <person name="Dunbar C."/>
            <person name="Freedman E."/>
            <person name="Gearin G."/>
            <person name="Gellesch M."/>
            <person name="Goldberg J."/>
            <person name="Griggs A."/>
            <person name="Gujja S."/>
            <person name="Heiman D."/>
            <person name="Howarth C."/>
            <person name="Larson L."/>
            <person name="Lui A."/>
            <person name="MacDonald P.J.P."/>
            <person name="Mehta T."/>
            <person name="Montmayeur A."/>
            <person name="Murphy C."/>
            <person name="Neiman D."/>
            <person name="Pearson M."/>
            <person name="Priest M."/>
            <person name="Roberts A."/>
            <person name="Saif S."/>
            <person name="Shea T."/>
            <person name="Shenoy N."/>
            <person name="Sisk P."/>
            <person name="Stolte C."/>
            <person name="Sykes S."/>
            <person name="Yandava C."/>
            <person name="Wortman J."/>
            <person name="Nusbaum C."/>
            <person name="Birren B."/>
        </authorList>
    </citation>
    <scope>NUCLEOTIDE SEQUENCE</scope>
    <source>
        <strain evidence="2">ATCC 64411</strain>
    </source>
</reference>
<evidence type="ECO:0000259" key="1">
    <source>
        <dbReference type="Pfam" id="PF13229"/>
    </source>
</evidence>
<dbReference type="OMA" id="VWGIAQE"/>
<dbReference type="EnsemblFungi" id="MAPG_11886T0">
    <property type="protein sequence ID" value="MAPG_11886T0"/>
    <property type="gene ID" value="MAPG_11886"/>
</dbReference>
<proteinExistence type="predicted"/>
<dbReference type="eggNOG" id="ENOG502SN5B">
    <property type="taxonomic scope" value="Eukaryota"/>
</dbReference>
<evidence type="ECO:0000313" key="3">
    <source>
        <dbReference type="EnsemblFungi" id="MAPG_11886T0"/>
    </source>
</evidence>
<sequence>MAMSSRAAKEIKIKPPQTIQAAIDSAGPGDTITVVKGTYAEQILISKNGIKLVGQNGATIMPPPTPVTNGCSGLAGPLPSPAASGDTQAGVCVLGADVVLGDWPGSEHREITSGLNVAVVNAKNAEVRENTLTDGGAYGTLTVGSDGTVVTRNTVNSSALSFIGICMDDRSDVRMSANTVSEMVIGLCVQTDGADVRGNTVRNCCVGAYVDPGVKGASLTHNHIGATNPFCTFGFVSGIRIAGAVNTNVQHNTISGQTDFGFPDGRGPGQSFGAGIAVYEFDAKSAKATGNVVDFNKLSGNDIDIDTAFTGTNVIKHNICTARTALCSKD</sequence>
<reference evidence="3" key="5">
    <citation type="submission" date="2015-06" db="UniProtKB">
        <authorList>
            <consortium name="EnsemblFungi"/>
        </authorList>
    </citation>
    <scope>IDENTIFICATION</scope>
    <source>
        <strain evidence="3">ATCC 64411</strain>
    </source>
</reference>
<dbReference type="EMBL" id="GL877028">
    <property type="protein sequence ID" value="KLU92938.1"/>
    <property type="molecule type" value="Genomic_DNA"/>
</dbReference>
<dbReference type="SMART" id="SM00710">
    <property type="entry name" value="PbH1"/>
    <property type="match status" value="4"/>
</dbReference>
<dbReference type="InterPro" id="IPR011050">
    <property type="entry name" value="Pectin_lyase_fold/virulence"/>
</dbReference>
<dbReference type="SUPFAM" id="SSF51126">
    <property type="entry name" value="Pectin lyase-like"/>
    <property type="match status" value="1"/>
</dbReference>
<dbReference type="Pfam" id="PF13229">
    <property type="entry name" value="Beta_helix"/>
    <property type="match status" value="1"/>
</dbReference>
<dbReference type="EMBL" id="ADBL01002959">
    <property type="status" value="NOT_ANNOTATED_CDS"/>
    <property type="molecule type" value="Genomic_DNA"/>
</dbReference>
<name>A0A0C4EGE9_MAGP6</name>
<keyword evidence="4" id="KW-1185">Reference proteome</keyword>
<dbReference type="Gene3D" id="2.160.20.10">
    <property type="entry name" value="Single-stranded right-handed beta-helix, Pectin lyase-like"/>
    <property type="match status" value="2"/>
</dbReference>
<feature type="domain" description="Right handed beta helix" evidence="1">
    <location>
        <begin position="112"/>
        <end position="222"/>
    </location>
</feature>
<dbReference type="VEuPathDB" id="FungiDB:MAPG_11886"/>
<organism evidence="3 4">
    <name type="scientific">Magnaporthiopsis poae (strain ATCC 64411 / 73-15)</name>
    <name type="common">Kentucky bluegrass fungus</name>
    <name type="synonym">Magnaporthe poae</name>
    <dbReference type="NCBI Taxonomy" id="644358"/>
    <lineage>
        <taxon>Eukaryota</taxon>
        <taxon>Fungi</taxon>
        <taxon>Dikarya</taxon>
        <taxon>Ascomycota</taxon>
        <taxon>Pezizomycotina</taxon>
        <taxon>Sordariomycetes</taxon>
        <taxon>Sordariomycetidae</taxon>
        <taxon>Magnaporthales</taxon>
        <taxon>Magnaporthaceae</taxon>
        <taxon>Magnaporthiopsis</taxon>
    </lineage>
</organism>
<dbReference type="InterPro" id="IPR006626">
    <property type="entry name" value="PbH1"/>
</dbReference>
<dbReference type="InterPro" id="IPR039448">
    <property type="entry name" value="Beta_helix"/>
</dbReference>
<evidence type="ECO:0000313" key="4">
    <source>
        <dbReference type="Proteomes" id="UP000011715"/>
    </source>
</evidence>
<reference evidence="4" key="2">
    <citation type="submission" date="2010-05" db="EMBL/GenBank/DDBJ databases">
        <title>The genome sequence of Magnaporthe poae strain ATCC 64411.</title>
        <authorList>
            <person name="Ma L.-J."/>
            <person name="Dead R."/>
            <person name="Young S."/>
            <person name="Zeng Q."/>
            <person name="Koehrsen M."/>
            <person name="Alvarado L."/>
            <person name="Berlin A."/>
            <person name="Chapman S.B."/>
            <person name="Chen Z."/>
            <person name="Freedman E."/>
            <person name="Gellesch M."/>
            <person name="Goldberg J."/>
            <person name="Griggs A."/>
            <person name="Gujja S."/>
            <person name="Heilman E.R."/>
            <person name="Heiman D."/>
            <person name="Hepburn T."/>
            <person name="Howarth C."/>
            <person name="Jen D."/>
            <person name="Larson L."/>
            <person name="Mehta T."/>
            <person name="Neiman D."/>
            <person name="Pearson M."/>
            <person name="Roberts A."/>
            <person name="Saif S."/>
            <person name="Shea T."/>
            <person name="Shenoy N."/>
            <person name="Sisk P."/>
            <person name="Stolte C."/>
            <person name="Sykes S."/>
            <person name="Walk T."/>
            <person name="White J."/>
            <person name="Yandava C."/>
            <person name="Haas B."/>
            <person name="Nusbaum C."/>
            <person name="Birren B."/>
        </authorList>
    </citation>
    <scope>NUCLEOTIDE SEQUENCE [LARGE SCALE GENOMIC DNA]</scope>
    <source>
        <strain evidence="4">ATCC 64411 / 73-15</strain>
    </source>
</reference>
<dbReference type="AlphaFoldDB" id="A0A0C4EGE9"/>